<dbReference type="AlphaFoldDB" id="A0A9Q1L852"/>
<sequence>MVKWRNLIRYETISAFCSHCKVQRHSLERCKVTQRPGQQQDRGQSSMTEKEGHFSQFTRNSNKTQTNYNNYDQRRNIEQPMPKNVNIQGEKITRWDKAQKNKRSGRINKQPAGFTIRSSRSRTIVNISNNDTELQGEMVSLVIKYPKEIKGLQNKMKKFGKTFGIPKDITLQGETRDLNGEIRSIETGKITTWTPLNIPKKGQMKTSISMNDKGEYIDPGTQDRINNQEIEYISSHEPPDLKPTTEVTREEYEEFFHDTDSMETDLATSNRVEFRKAQSDDELSRININTDY</sequence>
<accession>A0A9Q1L852</accession>
<comment type="caution">
    <text evidence="2">The sequence shown here is derived from an EMBL/GenBank/DDBJ whole genome shotgun (WGS) entry which is preliminary data.</text>
</comment>
<organism evidence="2 3">
    <name type="scientific">Anisodus acutangulus</name>
    <dbReference type="NCBI Taxonomy" id="402998"/>
    <lineage>
        <taxon>Eukaryota</taxon>
        <taxon>Viridiplantae</taxon>
        <taxon>Streptophyta</taxon>
        <taxon>Embryophyta</taxon>
        <taxon>Tracheophyta</taxon>
        <taxon>Spermatophyta</taxon>
        <taxon>Magnoliopsida</taxon>
        <taxon>eudicotyledons</taxon>
        <taxon>Gunneridae</taxon>
        <taxon>Pentapetalae</taxon>
        <taxon>asterids</taxon>
        <taxon>lamiids</taxon>
        <taxon>Solanales</taxon>
        <taxon>Solanaceae</taxon>
        <taxon>Solanoideae</taxon>
        <taxon>Hyoscyameae</taxon>
        <taxon>Anisodus</taxon>
    </lineage>
</organism>
<feature type="compositionally biased region" description="Polar residues" evidence="1">
    <location>
        <begin position="55"/>
        <end position="66"/>
    </location>
</feature>
<dbReference type="OrthoDB" id="1327605at2759"/>
<protein>
    <submittedName>
        <fullName evidence="2">Uncharacterized protein</fullName>
    </submittedName>
</protein>
<dbReference type="EMBL" id="JAJAGQ010000022">
    <property type="protein sequence ID" value="KAJ8528854.1"/>
    <property type="molecule type" value="Genomic_DNA"/>
</dbReference>
<feature type="region of interest" description="Disordered" evidence="1">
    <location>
        <begin position="31"/>
        <end position="66"/>
    </location>
</feature>
<feature type="compositionally biased region" description="Polar residues" evidence="1">
    <location>
        <begin position="35"/>
        <end position="47"/>
    </location>
</feature>
<evidence type="ECO:0000313" key="3">
    <source>
        <dbReference type="Proteomes" id="UP001152561"/>
    </source>
</evidence>
<gene>
    <name evidence="2" type="ORF">K7X08_030498</name>
</gene>
<proteinExistence type="predicted"/>
<evidence type="ECO:0000313" key="2">
    <source>
        <dbReference type="EMBL" id="KAJ8528854.1"/>
    </source>
</evidence>
<keyword evidence="3" id="KW-1185">Reference proteome</keyword>
<evidence type="ECO:0000256" key="1">
    <source>
        <dbReference type="SAM" id="MobiDB-lite"/>
    </source>
</evidence>
<dbReference type="Proteomes" id="UP001152561">
    <property type="component" value="Unassembled WGS sequence"/>
</dbReference>
<reference evidence="3" key="1">
    <citation type="journal article" date="2023" name="Proc. Natl. Acad. Sci. U.S.A.">
        <title>Genomic and structural basis for evolution of tropane alkaloid biosynthesis.</title>
        <authorList>
            <person name="Wanga Y.-J."/>
            <person name="Taina T."/>
            <person name="Yua J.-Y."/>
            <person name="Lia J."/>
            <person name="Xua B."/>
            <person name="Chenc J."/>
            <person name="D'Auriad J.C."/>
            <person name="Huanga J.-P."/>
            <person name="Huanga S.-X."/>
        </authorList>
    </citation>
    <scope>NUCLEOTIDE SEQUENCE [LARGE SCALE GENOMIC DNA]</scope>
    <source>
        <strain evidence="3">cv. KIB-2019</strain>
    </source>
</reference>
<name>A0A9Q1L852_9SOLA</name>